<dbReference type="InterPro" id="IPR011545">
    <property type="entry name" value="DEAD/DEAH_box_helicase_dom"/>
</dbReference>
<reference evidence="4 5" key="1">
    <citation type="journal article" date="2013" name="Curr. Biol.">
        <title>The Genome of the Foraminiferan Reticulomyxa filosa.</title>
        <authorList>
            <person name="Glockner G."/>
            <person name="Hulsmann N."/>
            <person name="Schleicher M."/>
            <person name="Noegel A.A."/>
            <person name="Eichinger L."/>
            <person name="Gallinger C."/>
            <person name="Pawlowski J."/>
            <person name="Sierra R."/>
            <person name="Euteneuer U."/>
            <person name="Pillet L."/>
            <person name="Moustafa A."/>
            <person name="Platzer M."/>
            <person name="Groth M."/>
            <person name="Szafranski K."/>
            <person name="Schliwa M."/>
        </authorList>
    </citation>
    <scope>NUCLEOTIDE SEQUENCE [LARGE SCALE GENOMIC DNA]</scope>
</reference>
<protein>
    <recommendedName>
        <fullName evidence="3">DEAD/DEAH-box helicase domain-containing protein</fullName>
    </recommendedName>
</protein>
<dbReference type="InterPro" id="IPR027417">
    <property type="entry name" value="P-loop_NTPase"/>
</dbReference>
<dbReference type="GO" id="GO:0005524">
    <property type="term" value="F:ATP binding"/>
    <property type="evidence" value="ECO:0007669"/>
    <property type="project" value="InterPro"/>
</dbReference>
<evidence type="ECO:0000256" key="1">
    <source>
        <dbReference type="SAM" id="MobiDB-lite"/>
    </source>
</evidence>
<sequence>SRYRDRPSNLGRVSEHAAKSYPPEEIKEQGQLPTFIQSGLNSQGIVKWKPVQDKSLSSLTSGKDTIILSPAGSGKTTLLSIIALYRLYVKKDPAHVIVICGDETHCNYVTEFIWQLGADVPDLHIESIPKQFNVDFDFKYGRNIFVGRCYLFLLLLLLLLFFVLFYNLTGVYVLDCDTTLSLLMEDVQEAFKKIPSGIHCSLFSNSWCATVAQTAKLIVESPSVIDLRSQQRFYHWFSDVGKNEKFEKLVEFCNSNPHKTGLIWCNYFPEAKEIANILKENEITHEVNDKYGEHHKFVEDFANGRFSYLICYTNSPTHLLWKAQSRVMLMFSLYSSDQYSKRIACTGVTNAPVHILSLASQIDKDALKQVEEICSIEIKPWRIQMKHHKTWKNVNQALIMTLTSFYHVIIIFFVVVLFFSLRKIVVLSYFVCMPHTDFFSFSLSGLLKKKRLESSYSIFEIKCFFLLLKFYFSQNYSVLNMVCVKDQSTSMCVPILLLFVLSCCGIILFAQLLHFCQDHYIKSFNFLKLYLLYLIKWFILIHYLKALNSKQYKKKRNVAILVNGNKGQSVKMRKDKENEKLIPPLLPFTYNAGQTFPSNFTKLFSFSGSKCRNKIMQFKFIYASCFVSKCFCTVIIDICKKSFLKYVSDSSRRINFGKEAVTDSQHLEQSQKVISPFQPFFQPASSSLPSSLSFQPSSRVHDRATPQTLLSTTPQSATVMATATAFDQSASAKMDSKHVRTISTNSTNSSIITNSIFQSNANYSYALSPSSYGTYTTPTTTTTNTTIANNHHPGLSNATFSSVHIGMGYSSPSSTLISSIPQAQSFYAVPGTMDPSRMYCTSSTTPSTTTYVSNPYGMYCTTSPYATCSSPYATQLNMTAITSTTGHRSLNKIFF</sequence>
<dbReference type="Proteomes" id="UP000023152">
    <property type="component" value="Unassembled WGS sequence"/>
</dbReference>
<dbReference type="Gene3D" id="3.40.50.300">
    <property type="entry name" value="P-loop containing nucleotide triphosphate hydrolases"/>
    <property type="match status" value="2"/>
</dbReference>
<feature type="domain" description="DEAD/DEAH-box helicase" evidence="3">
    <location>
        <begin position="50"/>
        <end position="100"/>
    </location>
</feature>
<accession>X6MGY6</accession>
<feature type="non-terminal residue" evidence="4">
    <location>
        <position position="1"/>
    </location>
</feature>
<evidence type="ECO:0000313" key="4">
    <source>
        <dbReference type="EMBL" id="ETO12315.1"/>
    </source>
</evidence>
<feature type="transmembrane region" description="Helical" evidence="2">
    <location>
        <begin position="493"/>
        <end position="515"/>
    </location>
</feature>
<feature type="transmembrane region" description="Helical" evidence="2">
    <location>
        <begin position="397"/>
        <end position="419"/>
    </location>
</feature>
<proteinExistence type="predicted"/>
<feature type="transmembrane region" description="Helical" evidence="2">
    <location>
        <begin position="149"/>
        <end position="174"/>
    </location>
</feature>
<feature type="region of interest" description="Disordered" evidence="1">
    <location>
        <begin position="1"/>
        <end position="25"/>
    </location>
</feature>
<dbReference type="GO" id="GO:0003676">
    <property type="term" value="F:nucleic acid binding"/>
    <property type="evidence" value="ECO:0007669"/>
    <property type="project" value="InterPro"/>
</dbReference>
<evidence type="ECO:0000256" key="2">
    <source>
        <dbReference type="SAM" id="Phobius"/>
    </source>
</evidence>
<name>X6MGY6_RETFI</name>
<dbReference type="EMBL" id="ASPP01021527">
    <property type="protein sequence ID" value="ETO12315.1"/>
    <property type="molecule type" value="Genomic_DNA"/>
</dbReference>
<keyword evidence="2" id="KW-0472">Membrane</keyword>
<dbReference type="Pfam" id="PF00270">
    <property type="entry name" value="DEAD"/>
    <property type="match status" value="1"/>
</dbReference>
<keyword evidence="5" id="KW-1185">Reference proteome</keyword>
<keyword evidence="2" id="KW-0812">Transmembrane</keyword>
<feature type="transmembrane region" description="Helical" evidence="2">
    <location>
        <begin position="620"/>
        <end position="638"/>
    </location>
</feature>
<feature type="transmembrane region" description="Helical" evidence="2">
    <location>
        <begin position="527"/>
        <end position="546"/>
    </location>
</feature>
<comment type="caution">
    <text evidence="4">The sequence shown here is derived from an EMBL/GenBank/DDBJ whole genome shotgun (WGS) entry which is preliminary data.</text>
</comment>
<feature type="transmembrane region" description="Helical" evidence="2">
    <location>
        <begin position="455"/>
        <end position="472"/>
    </location>
</feature>
<dbReference type="AlphaFoldDB" id="X6MGY6"/>
<evidence type="ECO:0000259" key="3">
    <source>
        <dbReference type="Pfam" id="PF00270"/>
    </source>
</evidence>
<gene>
    <name evidence="4" type="ORF">RFI_25061</name>
</gene>
<feature type="transmembrane region" description="Helical" evidence="2">
    <location>
        <begin position="426"/>
        <end position="443"/>
    </location>
</feature>
<keyword evidence="2" id="KW-1133">Transmembrane helix</keyword>
<evidence type="ECO:0000313" key="5">
    <source>
        <dbReference type="Proteomes" id="UP000023152"/>
    </source>
</evidence>
<dbReference type="SUPFAM" id="SSF52540">
    <property type="entry name" value="P-loop containing nucleoside triphosphate hydrolases"/>
    <property type="match status" value="1"/>
</dbReference>
<organism evidence="4 5">
    <name type="scientific">Reticulomyxa filosa</name>
    <dbReference type="NCBI Taxonomy" id="46433"/>
    <lineage>
        <taxon>Eukaryota</taxon>
        <taxon>Sar</taxon>
        <taxon>Rhizaria</taxon>
        <taxon>Retaria</taxon>
        <taxon>Foraminifera</taxon>
        <taxon>Monothalamids</taxon>
        <taxon>Reticulomyxidae</taxon>
        <taxon>Reticulomyxa</taxon>
    </lineage>
</organism>